<feature type="region of interest" description="Disordered" evidence="1">
    <location>
        <begin position="875"/>
        <end position="914"/>
    </location>
</feature>
<evidence type="ECO:0000256" key="1">
    <source>
        <dbReference type="SAM" id="MobiDB-lite"/>
    </source>
</evidence>
<gene>
    <name evidence="4" type="ORF">GALMADRAFT_417612</name>
</gene>
<dbReference type="PROSITE" id="PS50006">
    <property type="entry name" value="FHA_DOMAIN"/>
    <property type="match status" value="1"/>
</dbReference>
<feature type="region of interest" description="Disordered" evidence="1">
    <location>
        <begin position="556"/>
        <end position="729"/>
    </location>
</feature>
<feature type="compositionally biased region" description="Basic and acidic residues" evidence="1">
    <location>
        <begin position="711"/>
        <end position="729"/>
    </location>
</feature>
<keyword evidence="5" id="KW-1185">Reference proteome</keyword>
<feature type="compositionally biased region" description="Low complexity" evidence="1">
    <location>
        <begin position="556"/>
        <end position="566"/>
    </location>
</feature>
<dbReference type="Pfam" id="PF00498">
    <property type="entry name" value="FHA"/>
    <property type="match status" value="1"/>
</dbReference>
<proteinExistence type="predicted"/>
<dbReference type="OrthoDB" id="6288785at2759"/>
<evidence type="ECO:0000313" key="4">
    <source>
        <dbReference type="EMBL" id="KDR76889.1"/>
    </source>
</evidence>
<feature type="compositionally biased region" description="Low complexity" evidence="1">
    <location>
        <begin position="202"/>
        <end position="219"/>
    </location>
</feature>
<dbReference type="PANTHER" id="PTHR35711">
    <property type="entry name" value="EXPRESSED PROTEIN"/>
    <property type="match status" value="1"/>
</dbReference>
<evidence type="ECO:0000313" key="5">
    <source>
        <dbReference type="Proteomes" id="UP000027222"/>
    </source>
</evidence>
<dbReference type="HOGENOM" id="CLU_006497_0_0_1"/>
<dbReference type="InterPro" id="IPR008984">
    <property type="entry name" value="SMAD_FHA_dom_sf"/>
</dbReference>
<feature type="region of interest" description="Disordered" evidence="1">
    <location>
        <begin position="301"/>
        <end position="529"/>
    </location>
</feature>
<feature type="transmembrane region" description="Helical" evidence="2">
    <location>
        <begin position="929"/>
        <end position="951"/>
    </location>
</feature>
<feature type="compositionally biased region" description="Acidic residues" evidence="1">
    <location>
        <begin position="236"/>
        <end position="251"/>
    </location>
</feature>
<feature type="compositionally biased region" description="Polar residues" evidence="1">
    <location>
        <begin position="23"/>
        <end position="47"/>
    </location>
</feature>
<dbReference type="SUPFAM" id="SSF49879">
    <property type="entry name" value="SMAD/FHA domain"/>
    <property type="match status" value="1"/>
</dbReference>
<feature type="compositionally biased region" description="Polar residues" evidence="1">
    <location>
        <begin position="797"/>
        <end position="819"/>
    </location>
</feature>
<sequence length="956" mass="103739">MDTSGFSQVGRYGTLSLLKRRTSGSTSGPASNSASKDTTPSPEQPQVVTSFGIDSANLTFGRAPTCDVRLYYSAIDPVHCRVVNEDGKAFLVVQGKAGALVDGYWVYPHTSSSSPSNSGSNEQQQSIIPLTNNCEFEIHGKRFRFTYPPKEVRKILLATPVAQRNRTLRLSMIQSAQVFSPRPSHDPRENLKILQSPIKASIFSSGSSGDTSARSRSQSPSKPRAVSPLKFGIAADESDSDDEVDMEDEHNESEGRGREDSGESIVLVHTNHPRVVEEERDLVILEDVPLHLILPSPSVYSAGSPARPGPQQTSGAPGTPTPMQHSGRPAVVQPQPQRAQAQLQPPRTPPRRKSMGGTALHRAVLIRSAQRAVWKAEKEREEEEYEDEDVEMRSASDDDEEYTDEEDEDNDNKSDQKPLWRKSLERIIPWPFGGKKEDGEEEDEEHDGNGDEDDQEEDEEDAPTPLPTMPQQTPARRVLGSFMTPQPQARQPAQQPKRDIFPSSATNNAETSTTSTIGPATGPGRYSLGGGEARRVIVQQPWRVRDLVVPPLVQTSVAPSAPAATSLRSVDPPTTPGGAQFLPGPGTSATKPPVTEVERRAIQERRRSAAREIRENPFWRDGAPGMSPAKIQPSPAKPNPGLGVGQGSARPSVMASPAKLGSGSMGVGMTPKRPAQASPTKGRSLGYSIAEAEGEEGGSPFLDSNVNGKATSREPAKRVDDDEESLDAHSLLERMRETVESMKRRRSVLPPATPKAAMVEEVNSGFGVDDKSVGGTIKKLDFTRVTPAAGRRAVGTPSVSESTPKVVSQTRPSSPSKPAQPSLDEDDTQEPEAFSLLRPGARHSLAAKMIEKPSAVEDKVHAVLLPPPVIVIDTADDGQDEEQTEAKARGRGRGRPRMLRAPKDEEEPTQAEDEEIEEVGSFLVLIPSYILFFMCQRCCFGVSNVIFVFVFQPVLT</sequence>
<organism evidence="4 5">
    <name type="scientific">Galerina marginata (strain CBS 339.88)</name>
    <dbReference type="NCBI Taxonomy" id="685588"/>
    <lineage>
        <taxon>Eukaryota</taxon>
        <taxon>Fungi</taxon>
        <taxon>Dikarya</taxon>
        <taxon>Basidiomycota</taxon>
        <taxon>Agaricomycotina</taxon>
        <taxon>Agaricomycetes</taxon>
        <taxon>Agaricomycetidae</taxon>
        <taxon>Agaricales</taxon>
        <taxon>Agaricineae</taxon>
        <taxon>Strophariaceae</taxon>
        <taxon>Galerina</taxon>
    </lineage>
</organism>
<feature type="compositionally biased region" description="Acidic residues" evidence="1">
    <location>
        <begin position="904"/>
        <end position="914"/>
    </location>
</feature>
<accession>A0A067TAH3</accession>
<dbReference type="PANTHER" id="PTHR35711:SF1">
    <property type="entry name" value="ECTODERMAL, ISOFORM F"/>
    <property type="match status" value="1"/>
</dbReference>
<feature type="compositionally biased region" description="Low complexity" evidence="1">
    <location>
        <begin position="503"/>
        <end position="516"/>
    </location>
</feature>
<feature type="compositionally biased region" description="Basic and acidic residues" evidence="1">
    <location>
        <begin position="411"/>
        <end position="425"/>
    </location>
</feature>
<feature type="region of interest" description="Disordered" evidence="1">
    <location>
        <begin position="789"/>
        <end position="831"/>
    </location>
</feature>
<dbReference type="Proteomes" id="UP000027222">
    <property type="component" value="Unassembled WGS sequence"/>
</dbReference>
<dbReference type="Gene3D" id="2.60.200.20">
    <property type="match status" value="1"/>
</dbReference>
<feature type="compositionally biased region" description="Low complexity" evidence="1">
    <location>
        <begin position="328"/>
        <end position="345"/>
    </location>
</feature>
<evidence type="ECO:0000259" key="3">
    <source>
        <dbReference type="PROSITE" id="PS50006"/>
    </source>
</evidence>
<feature type="compositionally biased region" description="Basic and acidic residues" evidence="1">
    <location>
        <begin position="252"/>
        <end position="261"/>
    </location>
</feature>
<dbReference type="InterPro" id="IPR000253">
    <property type="entry name" value="FHA_dom"/>
</dbReference>
<keyword evidence="2" id="KW-0812">Transmembrane</keyword>
<feature type="compositionally biased region" description="Polar residues" evidence="1">
    <location>
        <begin position="310"/>
        <end position="324"/>
    </location>
</feature>
<feature type="compositionally biased region" description="Low complexity" evidence="1">
    <location>
        <begin position="485"/>
        <end position="495"/>
    </location>
</feature>
<feature type="region of interest" description="Disordered" evidence="1">
    <location>
        <begin position="202"/>
        <end position="265"/>
    </location>
</feature>
<feature type="region of interest" description="Disordered" evidence="1">
    <location>
        <begin position="17"/>
        <end position="47"/>
    </location>
</feature>
<keyword evidence="2" id="KW-1133">Transmembrane helix</keyword>
<dbReference type="STRING" id="685588.A0A067TAH3"/>
<dbReference type="AlphaFoldDB" id="A0A067TAH3"/>
<feature type="compositionally biased region" description="Acidic residues" evidence="1">
    <location>
        <begin position="380"/>
        <end position="390"/>
    </location>
</feature>
<keyword evidence="2" id="KW-0472">Membrane</keyword>
<dbReference type="EMBL" id="KL142377">
    <property type="protein sequence ID" value="KDR76889.1"/>
    <property type="molecule type" value="Genomic_DNA"/>
</dbReference>
<feature type="compositionally biased region" description="Acidic residues" evidence="1">
    <location>
        <begin position="397"/>
        <end position="410"/>
    </location>
</feature>
<evidence type="ECO:0000256" key="2">
    <source>
        <dbReference type="SAM" id="Phobius"/>
    </source>
</evidence>
<feature type="compositionally biased region" description="Basic residues" evidence="1">
    <location>
        <begin position="889"/>
        <end position="900"/>
    </location>
</feature>
<feature type="compositionally biased region" description="Acidic residues" evidence="1">
    <location>
        <begin position="439"/>
        <end position="462"/>
    </location>
</feature>
<reference evidence="5" key="1">
    <citation type="journal article" date="2014" name="Proc. Natl. Acad. Sci. U.S.A.">
        <title>Extensive sampling of basidiomycete genomes demonstrates inadequacy of the white-rot/brown-rot paradigm for wood decay fungi.</title>
        <authorList>
            <person name="Riley R."/>
            <person name="Salamov A.A."/>
            <person name="Brown D.W."/>
            <person name="Nagy L.G."/>
            <person name="Floudas D."/>
            <person name="Held B.W."/>
            <person name="Levasseur A."/>
            <person name="Lombard V."/>
            <person name="Morin E."/>
            <person name="Otillar R."/>
            <person name="Lindquist E.A."/>
            <person name="Sun H."/>
            <person name="LaButti K.M."/>
            <person name="Schmutz J."/>
            <person name="Jabbour D."/>
            <person name="Luo H."/>
            <person name="Baker S.E."/>
            <person name="Pisabarro A.G."/>
            <person name="Walton J.D."/>
            <person name="Blanchette R.A."/>
            <person name="Henrissat B."/>
            <person name="Martin F."/>
            <person name="Cullen D."/>
            <person name="Hibbett D.S."/>
            <person name="Grigoriev I.V."/>
        </authorList>
    </citation>
    <scope>NUCLEOTIDE SEQUENCE [LARGE SCALE GENOMIC DNA]</scope>
    <source>
        <strain evidence="5">CBS 339.88</strain>
    </source>
</reference>
<feature type="compositionally biased region" description="Basic and acidic residues" evidence="1">
    <location>
        <begin position="596"/>
        <end position="618"/>
    </location>
</feature>
<name>A0A067TAH3_GALM3</name>
<feature type="domain" description="FHA" evidence="3">
    <location>
        <begin position="58"/>
        <end position="106"/>
    </location>
</feature>
<protein>
    <recommendedName>
        <fullName evidence="3">FHA domain-containing protein</fullName>
    </recommendedName>
</protein>